<evidence type="ECO:0000313" key="2">
    <source>
        <dbReference type="Proteomes" id="UP000198658"/>
    </source>
</evidence>
<protein>
    <submittedName>
        <fullName evidence="1">Uncharacterized protein</fullName>
    </submittedName>
</protein>
<proteinExistence type="predicted"/>
<dbReference type="STRING" id="658218.SAMN05216562_1573"/>
<accession>A0A1H3XIW7</accession>
<organism evidence="1 2">
    <name type="scientific">Microbulbifer marinus</name>
    <dbReference type="NCBI Taxonomy" id="658218"/>
    <lineage>
        <taxon>Bacteria</taxon>
        <taxon>Pseudomonadati</taxon>
        <taxon>Pseudomonadota</taxon>
        <taxon>Gammaproteobacteria</taxon>
        <taxon>Cellvibrionales</taxon>
        <taxon>Microbulbiferaceae</taxon>
        <taxon>Microbulbifer</taxon>
    </lineage>
</organism>
<keyword evidence="2" id="KW-1185">Reference proteome</keyword>
<name>A0A1H3XIW7_9GAMM</name>
<sequence length="61" mass="6521">MAGNNEPANRFGTAHEQRSHSLFVYLVAAQAQSLRLAASLTNTDAGLAPAGRSLVRRGENR</sequence>
<dbReference type="Proteomes" id="UP000198658">
    <property type="component" value="Unassembled WGS sequence"/>
</dbReference>
<gene>
    <name evidence="1" type="ORF">SAMN05216562_1573</name>
</gene>
<dbReference type="EMBL" id="FNQO01000001">
    <property type="protein sequence ID" value="SDZ99200.1"/>
    <property type="molecule type" value="Genomic_DNA"/>
</dbReference>
<evidence type="ECO:0000313" key="1">
    <source>
        <dbReference type="EMBL" id="SDZ99200.1"/>
    </source>
</evidence>
<dbReference type="AlphaFoldDB" id="A0A1H3XIW7"/>
<reference evidence="2" key="1">
    <citation type="submission" date="2016-10" db="EMBL/GenBank/DDBJ databases">
        <authorList>
            <person name="Varghese N."/>
            <person name="Submissions S."/>
        </authorList>
    </citation>
    <scope>NUCLEOTIDE SEQUENCE [LARGE SCALE GENOMIC DNA]</scope>
    <source>
        <strain evidence="2">CGMCC 1.10657</strain>
    </source>
</reference>